<evidence type="ECO:0000259" key="2">
    <source>
        <dbReference type="Pfam" id="PF11796"/>
    </source>
</evidence>
<feature type="domain" description="DUF2399" evidence="1">
    <location>
        <begin position="260"/>
        <end position="383"/>
    </location>
</feature>
<evidence type="ECO:0000313" key="4">
    <source>
        <dbReference type="Proteomes" id="UP001142400"/>
    </source>
</evidence>
<evidence type="ECO:0000313" key="3">
    <source>
        <dbReference type="EMBL" id="MCQ8834836.1"/>
    </source>
</evidence>
<dbReference type="EMBL" id="JANIIC010000064">
    <property type="protein sequence ID" value="MCQ8834836.1"/>
    <property type="molecule type" value="Genomic_DNA"/>
</dbReference>
<sequence>MSVDLDLIADDPDLAPLWAAIHDRLCSGQAPERIAAVRVPKLPPAGIATLRSWLDTTARRRSVRSAVAVGTTGVRVPLRELLTVLGLTAEHLPPLVERAVGRPVEDRAADRRTAATLRQELWDYTSRALPHLPALVARMRAAGVADDDAASIRRLVDALAAATSQLPHSPAVSLAKLSHNCAGDPHYFDLDTTAGTRLVAAIAELAKRPEPSRPDLVRALLTDYGVIADRLSATVLLYQVQAVGDGPVDRRLRGAATPVALTLLDLTRTPPTLAPQVLTVVENPSVLEAAMACDSPGPLACTSGQLSSVDHTLLQLAVDQGIHLRYSGDLDGSGLRIAEYVARTYGAELVAMDASTVQDAGPEPSSVPLGPAPEIEEETVWDALRAGGRVVFQEHDAVLRQVLGQPVGPPKAGR</sequence>
<gene>
    <name evidence="3" type="ORF">NQU54_38700</name>
</gene>
<comment type="caution">
    <text evidence="3">The sequence shown here is derived from an EMBL/GenBank/DDBJ whole genome shotgun (WGS) entry which is preliminary data.</text>
</comment>
<keyword evidence="4" id="KW-1185">Reference proteome</keyword>
<dbReference type="Proteomes" id="UP001142400">
    <property type="component" value="Unassembled WGS sequence"/>
</dbReference>
<dbReference type="InterPro" id="IPR024465">
    <property type="entry name" value="DUF2399"/>
</dbReference>
<accession>A0A9X2RXS9</accession>
<name>A0A9X2RXS9_STRMQ</name>
<feature type="domain" description="Conserved hypothetical protein CHP02679 N terminus" evidence="2">
    <location>
        <begin position="69"/>
        <end position="240"/>
    </location>
</feature>
<organism evidence="3 4">
    <name type="scientific">Streptomyces malaysiensis subsp. samsunensis</name>
    <dbReference type="NCBI Taxonomy" id="459658"/>
    <lineage>
        <taxon>Bacteria</taxon>
        <taxon>Bacillati</taxon>
        <taxon>Actinomycetota</taxon>
        <taxon>Actinomycetes</taxon>
        <taxon>Kitasatosporales</taxon>
        <taxon>Streptomycetaceae</taxon>
        <taxon>Streptomyces</taxon>
        <taxon>Streptomyces violaceusniger group</taxon>
    </lineage>
</organism>
<dbReference type="Pfam" id="PF11796">
    <property type="entry name" value="DUF3323"/>
    <property type="match status" value="1"/>
</dbReference>
<dbReference type="RefSeq" id="WP_257635077.1">
    <property type="nucleotide sequence ID" value="NZ_JANIIC010000064.1"/>
</dbReference>
<reference evidence="3" key="1">
    <citation type="submission" date="2022-06" db="EMBL/GenBank/DDBJ databases">
        <title>WGS of actinobacteria.</title>
        <authorList>
            <person name="Thawai C."/>
        </authorList>
    </citation>
    <scope>NUCLEOTIDE SEQUENCE</scope>
    <source>
        <strain evidence="3">DSM 42010</strain>
    </source>
</reference>
<dbReference type="Pfam" id="PF09664">
    <property type="entry name" value="DUF2399"/>
    <property type="match status" value="1"/>
</dbReference>
<protein>
    <submittedName>
        <fullName evidence="3">TIGR02679 domain-containing protein</fullName>
    </submittedName>
</protein>
<evidence type="ECO:0000259" key="1">
    <source>
        <dbReference type="Pfam" id="PF09664"/>
    </source>
</evidence>
<proteinExistence type="predicted"/>
<dbReference type="AlphaFoldDB" id="A0A9X2RXS9"/>
<dbReference type="InterPro" id="IPR024466">
    <property type="entry name" value="CHP02679_N"/>
</dbReference>